<dbReference type="Proteomes" id="UP001324427">
    <property type="component" value="Unassembled WGS sequence"/>
</dbReference>
<comment type="caution">
    <text evidence="2">The sequence shown here is derived from an EMBL/GenBank/DDBJ whole genome shotgun (WGS) entry which is preliminary data.</text>
</comment>
<name>A0AAV9JIA2_9PEZI</name>
<feature type="region of interest" description="Disordered" evidence="1">
    <location>
        <begin position="620"/>
        <end position="640"/>
    </location>
</feature>
<dbReference type="AlphaFoldDB" id="A0AAV9JIA2"/>
<evidence type="ECO:0000256" key="1">
    <source>
        <dbReference type="SAM" id="MobiDB-lite"/>
    </source>
</evidence>
<feature type="region of interest" description="Disordered" evidence="1">
    <location>
        <begin position="140"/>
        <end position="161"/>
    </location>
</feature>
<accession>A0AAV9JIA2</accession>
<evidence type="ECO:0000313" key="3">
    <source>
        <dbReference type="Proteomes" id="UP001324427"/>
    </source>
</evidence>
<feature type="region of interest" description="Disordered" evidence="1">
    <location>
        <begin position="671"/>
        <end position="777"/>
    </location>
</feature>
<sequence>MSNVDDFLLPGGPFNPYTVDDSLGLSGQLEYEITHYQNGQPRPTINLNPPVRTVPAEILDSYFNRHTNRDQYDVLPGLSFGQRPDLVPPTDAHWSEYALSYPQHPPTTAGDNRCSGAQQLDYLKKNGERFLEIPTPAGTATAFGSLGTPDGSKAAKPKQAKQRAECGCGNSYAINKSRSNTMCRSCTSKTTAASSGVDETRLTLPSENKLSNIYDFGSGVGSGSFQPGGFPHMSGTLGENGGSVGFDMQPPVTTRLHVSGKDTTLDGFRKMFRDEAEVGRVENHSATQDPPANPPDFAEAQQFDDHDGYGTDLGAGQGELNAKVGTQHDTVAVDARDSTVGAKQMKSSRYKYSKERAVCACGKEYALNKDRANTKCRICAKATTNKDEVVQRTTFETKYESTFAGESDALKRLARDPSVTPYYKLSIADDDVAQLNDKLHHQLSAEVFDAILHQPAPAPEHLSEKDVEKYDKKQQEAHQKCKELMSSEADVLDARACSNRVVYAVKHLHIHGVPEIDLMPRRTSTKTGYTIDVESSCLQRVRKMIGLIQSNKRVAFDILKGVFCPIDDFARSPEGYKNRIMFNFNANKNKEVLMTHGKAARNGGGGEGEGAAEKRAGIKENTKAGGWVGDTGAAQSKDADAATDVATAEVLKNAETMDGLKGEETAGIVPGACVSKKRGTPRRGQSDQGGSSSVDSRIGGKECNTSAPNLHPAASSKRKNSFDSTAKPQKRSKKAGIDDYDTVVAGPEALEPDEGAVRVTKTDSLAQDWSRSEGRSS</sequence>
<proteinExistence type="predicted"/>
<feature type="region of interest" description="Disordered" evidence="1">
    <location>
        <begin position="279"/>
        <end position="317"/>
    </location>
</feature>
<keyword evidence="3" id="KW-1185">Reference proteome</keyword>
<protein>
    <submittedName>
        <fullName evidence="2">Uncharacterized protein</fullName>
    </submittedName>
</protein>
<dbReference type="EMBL" id="JAVFHQ010000022">
    <property type="protein sequence ID" value="KAK4544983.1"/>
    <property type="molecule type" value="Genomic_DNA"/>
</dbReference>
<organism evidence="2 3">
    <name type="scientific">Oleoguttula mirabilis</name>
    <dbReference type="NCBI Taxonomy" id="1507867"/>
    <lineage>
        <taxon>Eukaryota</taxon>
        <taxon>Fungi</taxon>
        <taxon>Dikarya</taxon>
        <taxon>Ascomycota</taxon>
        <taxon>Pezizomycotina</taxon>
        <taxon>Dothideomycetes</taxon>
        <taxon>Dothideomycetidae</taxon>
        <taxon>Mycosphaerellales</taxon>
        <taxon>Teratosphaeriaceae</taxon>
        <taxon>Oleoguttula</taxon>
    </lineage>
</organism>
<feature type="compositionally biased region" description="Low complexity" evidence="1">
    <location>
        <begin position="682"/>
        <end position="697"/>
    </location>
</feature>
<evidence type="ECO:0000313" key="2">
    <source>
        <dbReference type="EMBL" id="KAK4544983.1"/>
    </source>
</evidence>
<reference evidence="2 3" key="1">
    <citation type="submission" date="2021-11" db="EMBL/GenBank/DDBJ databases">
        <title>Black yeast isolated from Biological Soil Crust.</title>
        <authorList>
            <person name="Kurbessoian T."/>
        </authorList>
    </citation>
    <scope>NUCLEOTIDE SEQUENCE [LARGE SCALE GENOMIC DNA]</scope>
    <source>
        <strain evidence="2 3">CCFEE 5522</strain>
    </source>
</reference>
<gene>
    <name evidence="2" type="ORF">LTR36_003888</name>
</gene>